<feature type="domain" description="S100/CaBP-9k-type calcium binding subdomain" evidence="1">
    <location>
        <begin position="10"/>
        <end position="50"/>
    </location>
</feature>
<evidence type="ECO:0000313" key="3">
    <source>
        <dbReference type="Proteomes" id="UP001046870"/>
    </source>
</evidence>
<reference evidence="2" key="1">
    <citation type="submission" date="2021-01" db="EMBL/GenBank/DDBJ databases">
        <authorList>
            <person name="Zahm M."/>
            <person name="Roques C."/>
            <person name="Cabau C."/>
            <person name="Klopp C."/>
            <person name="Donnadieu C."/>
            <person name="Jouanno E."/>
            <person name="Lampietro C."/>
            <person name="Louis A."/>
            <person name="Herpin A."/>
            <person name="Echchiki A."/>
            <person name="Berthelot C."/>
            <person name="Parey E."/>
            <person name="Roest-Crollius H."/>
            <person name="Braasch I."/>
            <person name="Postlethwait J."/>
            <person name="Bobe J."/>
            <person name="Montfort J."/>
            <person name="Bouchez O."/>
            <person name="Begum T."/>
            <person name="Mejri S."/>
            <person name="Adams A."/>
            <person name="Chen W.-J."/>
            <person name="Guiguen Y."/>
        </authorList>
    </citation>
    <scope>NUCLEOTIDE SEQUENCE</scope>
    <source>
        <strain evidence="2">YG-15Mar2019-1</strain>
        <tissue evidence="2">Brain</tissue>
    </source>
</reference>
<dbReference type="EMBL" id="JAFDVH010000010">
    <property type="protein sequence ID" value="KAG7469519.1"/>
    <property type="molecule type" value="Genomic_DNA"/>
</dbReference>
<name>A0A9D3T732_MEGAT</name>
<dbReference type="Proteomes" id="UP001046870">
    <property type="component" value="Chromosome 10"/>
</dbReference>
<dbReference type="GO" id="GO:0048306">
    <property type="term" value="F:calcium-dependent protein binding"/>
    <property type="evidence" value="ECO:0007669"/>
    <property type="project" value="TreeGrafter"/>
</dbReference>
<dbReference type="GO" id="GO:0005615">
    <property type="term" value="C:extracellular space"/>
    <property type="evidence" value="ECO:0007669"/>
    <property type="project" value="TreeGrafter"/>
</dbReference>
<dbReference type="CDD" id="cd05022">
    <property type="entry name" value="S-100A13"/>
    <property type="match status" value="1"/>
</dbReference>
<gene>
    <name evidence="2" type="ORF">MATL_G00129650</name>
</gene>
<dbReference type="InterPro" id="IPR013787">
    <property type="entry name" value="S100_Ca-bd_sub"/>
</dbReference>
<accession>A0A9D3T732</accession>
<proteinExistence type="predicted"/>
<dbReference type="Gene3D" id="1.10.238.10">
    <property type="entry name" value="EF-hand"/>
    <property type="match status" value="1"/>
</dbReference>
<dbReference type="AlphaFoldDB" id="A0A9D3T732"/>
<dbReference type="PANTHER" id="PTHR11639:SF114">
    <property type="entry name" value="PROTEIN S100-A14"/>
    <property type="match status" value="1"/>
</dbReference>
<dbReference type="SMART" id="SM01394">
    <property type="entry name" value="S_100"/>
    <property type="match status" value="1"/>
</dbReference>
<organism evidence="2 3">
    <name type="scientific">Megalops atlanticus</name>
    <name type="common">Tarpon</name>
    <name type="synonym">Clupea gigantea</name>
    <dbReference type="NCBI Taxonomy" id="7932"/>
    <lineage>
        <taxon>Eukaryota</taxon>
        <taxon>Metazoa</taxon>
        <taxon>Chordata</taxon>
        <taxon>Craniata</taxon>
        <taxon>Vertebrata</taxon>
        <taxon>Euteleostomi</taxon>
        <taxon>Actinopterygii</taxon>
        <taxon>Neopterygii</taxon>
        <taxon>Teleostei</taxon>
        <taxon>Elopiformes</taxon>
        <taxon>Megalopidae</taxon>
        <taxon>Megalops</taxon>
    </lineage>
</organism>
<keyword evidence="3" id="KW-1185">Reference proteome</keyword>
<dbReference type="GO" id="GO:0005509">
    <property type="term" value="F:calcium ion binding"/>
    <property type="evidence" value="ECO:0007669"/>
    <property type="project" value="TreeGrafter"/>
</dbReference>
<dbReference type="OrthoDB" id="8442111at2759"/>
<sequence>MATQPQYSDLEKAINTLVTQFHAASADNGPALKTEEFKSLLSTQLPNLVKSTGDEQGLGELLQQMGVRDNEGITFKDFWILVKSLATTQHGLMRPEKSARCSCQLL</sequence>
<comment type="caution">
    <text evidence="2">The sequence shown here is derived from an EMBL/GenBank/DDBJ whole genome shotgun (WGS) entry which is preliminary data.</text>
</comment>
<evidence type="ECO:0000259" key="1">
    <source>
        <dbReference type="SMART" id="SM01394"/>
    </source>
</evidence>
<dbReference type="Pfam" id="PF01023">
    <property type="entry name" value="S_100"/>
    <property type="match status" value="1"/>
</dbReference>
<dbReference type="GO" id="GO:0048471">
    <property type="term" value="C:perinuclear region of cytoplasm"/>
    <property type="evidence" value="ECO:0007669"/>
    <property type="project" value="TreeGrafter"/>
</dbReference>
<evidence type="ECO:0000313" key="2">
    <source>
        <dbReference type="EMBL" id="KAG7469519.1"/>
    </source>
</evidence>
<protein>
    <recommendedName>
        <fullName evidence="1">S100/CaBP-9k-type calcium binding subdomain domain-containing protein</fullName>
    </recommendedName>
</protein>
<dbReference type="SUPFAM" id="SSF47473">
    <property type="entry name" value="EF-hand"/>
    <property type="match status" value="1"/>
</dbReference>
<dbReference type="PANTHER" id="PTHR11639">
    <property type="entry name" value="S100 CALCIUM-BINDING PROTEIN"/>
    <property type="match status" value="1"/>
</dbReference>
<dbReference type="InterPro" id="IPR011992">
    <property type="entry name" value="EF-hand-dom_pair"/>
</dbReference>